<dbReference type="GO" id="GO:0004364">
    <property type="term" value="F:glutathione transferase activity"/>
    <property type="evidence" value="ECO:0007669"/>
    <property type="project" value="TreeGrafter"/>
</dbReference>
<dbReference type="InterPro" id="IPR010987">
    <property type="entry name" value="Glutathione-S-Trfase_C-like"/>
</dbReference>
<keyword evidence="6" id="KW-1185">Reference proteome</keyword>
<dbReference type="SFLD" id="SFLDS00019">
    <property type="entry name" value="Glutathione_Transferase_(cytos"/>
    <property type="match status" value="1"/>
</dbReference>
<dbReference type="RefSeq" id="WP_289502830.1">
    <property type="nucleotide sequence ID" value="NZ_CP116805.1"/>
</dbReference>
<evidence type="ECO:0000313" key="5">
    <source>
        <dbReference type="EMBL" id="WCL53318.1"/>
    </source>
</evidence>
<dbReference type="PROSITE" id="PS50405">
    <property type="entry name" value="GST_CTER"/>
    <property type="match status" value="1"/>
</dbReference>
<comment type="subunit">
    <text evidence="1">Homodimer.</text>
</comment>
<feature type="domain" description="GST N-terminal" evidence="3">
    <location>
        <begin position="1"/>
        <end position="81"/>
    </location>
</feature>
<organism evidence="5 6">
    <name type="scientific">Gimibacter soli</name>
    <dbReference type="NCBI Taxonomy" id="3024400"/>
    <lineage>
        <taxon>Bacteria</taxon>
        <taxon>Pseudomonadati</taxon>
        <taxon>Pseudomonadota</taxon>
        <taxon>Alphaproteobacteria</taxon>
        <taxon>Kordiimonadales</taxon>
        <taxon>Temperatibacteraceae</taxon>
        <taxon>Gimibacter</taxon>
    </lineage>
</organism>
<dbReference type="InterPro" id="IPR004045">
    <property type="entry name" value="Glutathione_S-Trfase_N"/>
</dbReference>
<evidence type="ECO:0000259" key="4">
    <source>
        <dbReference type="PROSITE" id="PS50405"/>
    </source>
</evidence>
<protein>
    <submittedName>
        <fullName evidence="5">Glutathione S-transferase family protein</fullName>
    </submittedName>
</protein>
<dbReference type="PANTHER" id="PTHR43969">
    <property type="entry name" value="GLUTATHIONE S TRANSFERASE D10, ISOFORM A-RELATED"/>
    <property type="match status" value="1"/>
</dbReference>
<dbReference type="PROSITE" id="PS50404">
    <property type="entry name" value="GST_NTER"/>
    <property type="match status" value="1"/>
</dbReference>
<dbReference type="SUPFAM" id="SSF47616">
    <property type="entry name" value="GST C-terminal domain-like"/>
    <property type="match status" value="1"/>
</dbReference>
<dbReference type="EMBL" id="CP116805">
    <property type="protein sequence ID" value="WCL53318.1"/>
    <property type="molecule type" value="Genomic_DNA"/>
</dbReference>
<evidence type="ECO:0000259" key="3">
    <source>
        <dbReference type="PROSITE" id="PS50404"/>
    </source>
</evidence>
<dbReference type="SUPFAM" id="SSF52833">
    <property type="entry name" value="Thioredoxin-like"/>
    <property type="match status" value="1"/>
</dbReference>
<dbReference type="Pfam" id="PF02798">
    <property type="entry name" value="GST_N"/>
    <property type="match status" value="1"/>
</dbReference>
<feature type="domain" description="GST C-terminal" evidence="4">
    <location>
        <begin position="85"/>
        <end position="224"/>
    </location>
</feature>
<dbReference type="AlphaFoldDB" id="A0AAE9XLZ5"/>
<dbReference type="Gene3D" id="1.20.1050.10">
    <property type="match status" value="1"/>
</dbReference>
<evidence type="ECO:0000256" key="1">
    <source>
        <dbReference type="ARBA" id="ARBA00011738"/>
    </source>
</evidence>
<dbReference type="Pfam" id="PF00043">
    <property type="entry name" value="GST_C"/>
    <property type="match status" value="1"/>
</dbReference>
<sequence length="224" mass="25018">MLRLYMDPISTTCRPILMFAEEAGITLEPVLISLMNNEQMSAEFIAVNPAHAIPVLDHDGFILTESSAILKYLADLHGSPAYPTDIRARARVNEAMDWFNTGFYGSFGRGYVYPQVIDFFTWPTPEQQEAALDRALVLAKDRFAQLEGQLARNGDFVCGDAITIADYFGACLVSLGELVGFSLAPWPKVQAWMARMQARLAWGKVHTEFNKWVAGCTSEKDMPR</sequence>
<dbReference type="InterPro" id="IPR036249">
    <property type="entry name" value="Thioredoxin-like_sf"/>
</dbReference>
<gene>
    <name evidence="5" type="ORF">PH603_12300</name>
</gene>
<dbReference type="InterPro" id="IPR040079">
    <property type="entry name" value="Glutathione_S-Trfase"/>
</dbReference>
<evidence type="ECO:0000313" key="6">
    <source>
        <dbReference type="Proteomes" id="UP001217500"/>
    </source>
</evidence>
<dbReference type="SFLD" id="SFLDG00358">
    <property type="entry name" value="Main_(cytGST)"/>
    <property type="match status" value="1"/>
</dbReference>
<dbReference type="Proteomes" id="UP001217500">
    <property type="component" value="Chromosome"/>
</dbReference>
<dbReference type="InterPro" id="IPR004046">
    <property type="entry name" value="GST_C"/>
</dbReference>
<dbReference type="GO" id="GO:0006749">
    <property type="term" value="P:glutathione metabolic process"/>
    <property type="evidence" value="ECO:0007669"/>
    <property type="project" value="TreeGrafter"/>
</dbReference>
<proteinExistence type="inferred from homology"/>
<comment type="similarity">
    <text evidence="2">Belongs to the GST superfamily.</text>
</comment>
<evidence type="ECO:0000256" key="2">
    <source>
        <dbReference type="RuleBase" id="RU003494"/>
    </source>
</evidence>
<name>A0AAE9XLZ5_9PROT</name>
<dbReference type="Gene3D" id="3.40.30.10">
    <property type="entry name" value="Glutaredoxin"/>
    <property type="match status" value="1"/>
</dbReference>
<accession>A0AAE9XLZ5</accession>
<dbReference type="PANTHER" id="PTHR43969:SF9">
    <property type="entry name" value="GLUTATHIONE S TRANSFERASE D10, ISOFORM A-RELATED"/>
    <property type="match status" value="1"/>
</dbReference>
<dbReference type="KEGG" id="gso:PH603_12300"/>
<dbReference type="InterPro" id="IPR036282">
    <property type="entry name" value="Glutathione-S-Trfase_C_sf"/>
</dbReference>
<reference evidence="5" key="1">
    <citation type="submission" date="2023-01" db="EMBL/GenBank/DDBJ databases">
        <title>The genome sequence of Kordiimonadaceae bacterium 6D33.</title>
        <authorList>
            <person name="Liu Y."/>
        </authorList>
    </citation>
    <scope>NUCLEOTIDE SEQUENCE</scope>
    <source>
        <strain evidence="5">6D33</strain>
    </source>
</reference>